<organism evidence="2 3">
    <name type="scientific">Pisolithus microcarpus 441</name>
    <dbReference type="NCBI Taxonomy" id="765257"/>
    <lineage>
        <taxon>Eukaryota</taxon>
        <taxon>Fungi</taxon>
        <taxon>Dikarya</taxon>
        <taxon>Basidiomycota</taxon>
        <taxon>Agaricomycotina</taxon>
        <taxon>Agaricomycetes</taxon>
        <taxon>Agaricomycetidae</taxon>
        <taxon>Boletales</taxon>
        <taxon>Sclerodermatineae</taxon>
        <taxon>Pisolithaceae</taxon>
        <taxon>Pisolithus</taxon>
    </lineage>
</organism>
<evidence type="ECO:0000313" key="2">
    <source>
        <dbReference type="EMBL" id="KIK22446.1"/>
    </source>
</evidence>
<feature type="compositionally biased region" description="Basic and acidic residues" evidence="1">
    <location>
        <begin position="1"/>
        <end position="10"/>
    </location>
</feature>
<accession>A0A0C9Z0B2</accession>
<evidence type="ECO:0000256" key="1">
    <source>
        <dbReference type="SAM" id="MobiDB-lite"/>
    </source>
</evidence>
<feature type="compositionally biased region" description="Polar residues" evidence="1">
    <location>
        <begin position="30"/>
        <end position="41"/>
    </location>
</feature>
<keyword evidence="3" id="KW-1185">Reference proteome</keyword>
<name>A0A0C9Z0B2_9AGAM</name>
<dbReference type="Proteomes" id="UP000054018">
    <property type="component" value="Unassembled WGS sequence"/>
</dbReference>
<dbReference type="EMBL" id="KN833739">
    <property type="protein sequence ID" value="KIK22446.1"/>
    <property type="molecule type" value="Genomic_DNA"/>
</dbReference>
<sequence length="120" mass="13709">MLSDHNEAPRHYSGPPTSESSLADALGPTQPANNPAKENQFSHCPSRLCLYLRDGNPCNTPITCSTTPEHFRIVHGIEGMARGVVIAWENCRRSCPQRNNFMRHIREVHMDHQRKRNDRH</sequence>
<feature type="region of interest" description="Disordered" evidence="1">
    <location>
        <begin position="1"/>
        <end position="41"/>
    </location>
</feature>
<gene>
    <name evidence="2" type="ORF">PISMIDRAFT_501044</name>
</gene>
<reference evidence="3" key="2">
    <citation type="submission" date="2015-01" db="EMBL/GenBank/DDBJ databases">
        <title>Evolutionary Origins and Diversification of the Mycorrhizal Mutualists.</title>
        <authorList>
            <consortium name="DOE Joint Genome Institute"/>
            <consortium name="Mycorrhizal Genomics Consortium"/>
            <person name="Kohler A."/>
            <person name="Kuo A."/>
            <person name="Nagy L.G."/>
            <person name="Floudas D."/>
            <person name="Copeland A."/>
            <person name="Barry K.W."/>
            <person name="Cichocki N."/>
            <person name="Veneault-Fourrey C."/>
            <person name="LaButti K."/>
            <person name="Lindquist E.A."/>
            <person name="Lipzen A."/>
            <person name="Lundell T."/>
            <person name="Morin E."/>
            <person name="Murat C."/>
            <person name="Riley R."/>
            <person name="Ohm R."/>
            <person name="Sun H."/>
            <person name="Tunlid A."/>
            <person name="Henrissat B."/>
            <person name="Grigoriev I.V."/>
            <person name="Hibbett D.S."/>
            <person name="Martin F."/>
        </authorList>
    </citation>
    <scope>NUCLEOTIDE SEQUENCE [LARGE SCALE GENOMIC DNA]</scope>
    <source>
        <strain evidence="3">441</strain>
    </source>
</reference>
<reference evidence="2 3" key="1">
    <citation type="submission" date="2014-04" db="EMBL/GenBank/DDBJ databases">
        <authorList>
            <consortium name="DOE Joint Genome Institute"/>
            <person name="Kuo A."/>
            <person name="Kohler A."/>
            <person name="Costa M.D."/>
            <person name="Nagy L.G."/>
            <person name="Floudas D."/>
            <person name="Copeland A."/>
            <person name="Barry K.W."/>
            <person name="Cichocki N."/>
            <person name="Veneault-Fourrey C."/>
            <person name="LaButti K."/>
            <person name="Lindquist E.A."/>
            <person name="Lipzen A."/>
            <person name="Lundell T."/>
            <person name="Morin E."/>
            <person name="Murat C."/>
            <person name="Sun H."/>
            <person name="Tunlid A."/>
            <person name="Henrissat B."/>
            <person name="Grigoriev I.V."/>
            <person name="Hibbett D.S."/>
            <person name="Martin F."/>
            <person name="Nordberg H.P."/>
            <person name="Cantor M.N."/>
            <person name="Hua S.X."/>
        </authorList>
    </citation>
    <scope>NUCLEOTIDE SEQUENCE [LARGE SCALE GENOMIC DNA]</scope>
    <source>
        <strain evidence="2 3">441</strain>
    </source>
</reference>
<protein>
    <submittedName>
        <fullName evidence="2">Unplaced genomic scaffold scaffold_55, whole genome shotgun sequence</fullName>
    </submittedName>
</protein>
<proteinExistence type="predicted"/>
<dbReference type="HOGENOM" id="CLU_141770_1_0_1"/>
<dbReference type="AlphaFoldDB" id="A0A0C9Z0B2"/>
<dbReference type="OrthoDB" id="10478346at2759"/>
<evidence type="ECO:0000313" key="3">
    <source>
        <dbReference type="Proteomes" id="UP000054018"/>
    </source>
</evidence>